<evidence type="ECO:0000313" key="2">
    <source>
        <dbReference type="EMBL" id="EFI35005.1"/>
    </source>
</evidence>
<dbReference type="InterPro" id="IPR052018">
    <property type="entry name" value="PHP_domain"/>
</dbReference>
<dbReference type="SMART" id="SM00481">
    <property type="entry name" value="POLIIIAc"/>
    <property type="match status" value="1"/>
</dbReference>
<accession>D6SQH9</accession>
<evidence type="ECO:0000313" key="3">
    <source>
        <dbReference type="Proteomes" id="UP000005496"/>
    </source>
</evidence>
<dbReference type="InterPro" id="IPR003141">
    <property type="entry name" value="Pol/His_phosphatase_N"/>
</dbReference>
<dbReference type="InterPro" id="IPR004013">
    <property type="entry name" value="PHP_dom"/>
</dbReference>
<dbReference type="GO" id="GO:0004534">
    <property type="term" value="F:5'-3' RNA exonuclease activity"/>
    <property type="evidence" value="ECO:0007669"/>
    <property type="project" value="TreeGrafter"/>
</dbReference>
<dbReference type="OrthoDB" id="9775360at2"/>
<organism evidence="2 3">
    <name type="scientific">Desulfonatronospira thiodismutans ASO3-1</name>
    <dbReference type="NCBI Taxonomy" id="555779"/>
    <lineage>
        <taxon>Bacteria</taxon>
        <taxon>Pseudomonadati</taxon>
        <taxon>Thermodesulfobacteriota</taxon>
        <taxon>Desulfovibrionia</taxon>
        <taxon>Desulfovibrionales</taxon>
        <taxon>Desulfonatronovibrionaceae</taxon>
        <taxon>Desulfonatronospira</taxon>
    </lineage>
</organism>
<dbReference type="Pfam" id="PF02811">
    <property type="entry name" value="PHP"/>
    <property type="match status" value="1"/>
</dbReference>
<sequence length="214" mass="23965">MPFLFDLHVHSLISPCSMLPLEDILAEARLLNLDGVCITDHNTTQARHQIREGVQDDGLCVIVGQEYSSLDGHFLIFGPHEEFEPYLPAPEITRRVNRAGGVIIASHPYRAMQKVDEKLVSRGIISYAEGLNGRNSELENSLAQNWQEKHGISLTGGSDAHCLEELGRVGTLFTEPVRSREDLVKALKNRNFRPARNPNYKQLVHWLESYGGAV</sequence>
<dbReference type="InterPro" id="IPR016195">
    <property type="entry name" value="Pol/histidinol_Pase-like"/>
</dbReference>
<protein>
    <submittedName>
        <fullName evidence="2">PHP domain protein</fullName>
    </submittedName>
</protein>
<reference evidence="2" key="1">
    <citation type="submission" date="2010-05" db="EMBL/GenBank/DDBJ databases">
        <title>The draft genome of Desulfonatronospira thiodismutans ASO3-1.</title>
        <authorList>
            <consortium name="US DOE Joint Genome Institute (JGI-PGF)"/>
            <person name="Lucas S."/>
            <person name="Copeland A."/>
            <person name="Lapidus A."/>
            <person name="Cheng J.-F."/>
            <person name="Bruce D."/>
            <person name="Goodwin L."/>
            <person name="Pitluck S."/>
            <person name="Chertkov O."/>
            <person name="Brettin T."/>
            <person name="Detter J.C."/>
            <person name="Han C."/>
            <person name="Land M.L."/>
            <person name="Hauser L."/>
            <person name="Kyrpides N."/>
            <person name="Mikhailova N."/>
            <person name="Muyzer G."/>
            <person name="Woyke T."/>
        </authorList>
    </citation>
    <scope>NUCLEOTIDE SEQUENCE [LARGE SCALE GENOMIC DNA]</scope>
    <source>
        <strain evidence="2">ASO3-1</strain>
    </source>
</reference>
<dbReference type="Gene3D" id="3.20.20.140">
    <property type="entry name" value="Metal-dependent hydrolases"/>
    <property type="match status" value="1"/>
</dbReference>
<dbReference type="Proteomes" id="UP000005496">
    <property type="component" value="Unassembled WGS sequence"/>
</dbReference>
<gene>
    <name evidence="2" type="ORF">Dthio_PD2397</name>
</gene>
<feature type="domain" description="Polymerase/histidinol phosphatase N-terminal" evidence="1">
    <location>
        <begin position="5"/>
        <end position="71"/>
    </location>
</feature>
<dbReference type="SUPFAM" id="SSF89550">
    <property type="entry name" value="PHP domain-like"/>
    <property type="match status" value="1"/>
</dbReference>
<evidence type="ECO:0000259" key="1">
    <source>
        <dbReference type="SMART" id="SM00481"/>
    </source>
</evidence>
<dbReference type="GO" id="GO:0035312">
    <property type="term" value="F:5'-3' DNA exonuclease activity"/>
    <property type="evidence" value="ECO:0007669"/>
    <property type="project" value="TreeGrafter"/>
</dbReference>
<dbReference type="PANTHER" id="PTHR42924:SF3">
    <property type="entry name" value="POLYMERASE_HISTIDINOL PHOSPHATASE N-TERMINAL DOMAIN-CONTAINING PROTEIN"/>
    <property type="match status" value="1"/>
</dbReference>
<dbReference type="eggNOG" id="COG0613">
    <property type="taxonomic scope" value="Bacteria"/>
</dbReference>
<dbReference type="CDD" id="cd07432">
    <property type="entry name" value="PHP_HisPPase"/>
    <property type="match status" value="1"/>
</dbReference>
<name>D6SQH9_9BACT</name>
<keyword evidence="3" id="KW-1185">Reference proteome</keyword>
<dbReference type="AlphaFoldDB" id="D6SQH9"/>
<comment type="caution">
    <text evidence="2">The sequence shown here is derived from an EMBL/GenBank/DDBJ whole genome shotgun (WGS) entry which is preliminary data.</text>
</comment>
<dbReference type="PANTHER" id="PTHR42924">
    <property type="entry name" value="EXONUCLEASE"/>
    <property type="match status" value="1"/>
</dbReference>
<proteinExistence type="predicted"/>
<dbReference type="EMBL" id="ACJN02000002">
    <property type="protein sequence ID" value="EFI35005.1"/>
    <property type="molecule type" value="Genomic_DNA"/>
</dbReference>
<dbReference type="Pfam" id="PF13263">
    <property type="entry name" value="PHP_C"/>
    <property type="match status" value="1"/>
</dbReference>